<feature type="compositionally biased region" description="Basic and acidic residues" evidence="1">
    <location>
        <begin position="448"/>
        <end position="458"/>
    </location>
</feature>
<feature type="compositionally biased region" description="Low complexity" evidence="1">
    <location>
        <begin position="536"/>
        <end position="549"/>
    </location>
</feature>
<sequence>MPNGPTTRRQHHKVTISNTHGIQIHVRMDHEQPDVGKRVKKPAKKQPQPLDNFAAAFAAKSMEERIQAHKKSMLLAFESIELKRPKSIQPLCRSVPKTVHFTSFDPDPPAIPAFDLDDYVKYMEVEQSDDRDPPPPLQRQTYQPPASSSPKKNVKLKRLGRPQSATLFRDSARIASRLRREIHQARSSDSLTTLAPAQRVRRPQTAKDRPLTHTGTVELELERLLGTYQSKFHPQIMLRLDKPWARPCVHPTALPNTLDDDDGLPQFSLDFQGVDLNGGGIPGFEVDRASAISLTWFIPHILLSIDLSFANLTDVGCYPIATQLIQEPSITALNIGGNPLTLVGVEVLLEAIKCRALFHAINGALPAVSALYMHDMPSVDVSFVMKLVELADLTLTLSRDATVVAVAHEQLVLELSDERWTPPPLADTTASAIQKATANDLKNAPLEDEVKSWDRSLDSPDTTSSRPTKMLLKASRLQTATSSATRRDGPVRRTANVKSVSNPQQLAKQREKIRRATQIAVEVTLNKSTKTLKGQTPPTKRAVAAAASSKTKRRSSSNASKSPASLARPLSEREQPVTQDNSSVTNKSHVETATSPVVVDHSFPPVVLLPQTGEASVFKKNKTSPRVGSNDGGDALATMAKCVVNDVLRVILTRPEHSDLLAGRGRSVVPTQGGGQQAFTSLLVHPLHATPCHLSYPTTIPPVVPLNQEGEVVTFAQHLVMHILRDAIFHICQPNSTSRDVSSVQVLAQEVSATAIKQGLQLLKIIPLQD</sequence>
<accession>W4FQI2</accession>
<dbReference type="VEuPathDB" id="FungiDB:H257_15278"/>
<name>W4FQI2_APHAT</name>
<feature type="region of interest" description="Disordered" evidence="1">
    <location>
        <begin position="126"/>
        <end position="162"/>
    </location>
</feature>
<gene>
    <name evidence="2" type="ORF">H257_15278</name>
</gene>
<feature type="compositionally biased region" description="Low complexity" evidence="1">
    <location>
        <begin position="556"/>
        <end position="567"/>
    </location>
</feature>
<protein>
    <submittedName>
        <fullName evidence="2">Uncharacterized protein</fullName>
    </submittedName>
</protein>
<feature type="compositionally biased region" description="Polar residues" evidence="1">
    <location>
        <begin position="496"/>
        <end position="507"/>
    </location>
</feature>
<dbReference type="Gene3D" id="3.80.10.10">
    <property type="entry name" value="Ribonuclease Inhibitor"/>
    <property type="match status" value="1"/>
</dbReference>
<feature type="region of interest" description="Disordered" evidence="1">
    <location>
        <begin position="185"/>
        <end position="210"/>
    </location>
</feature>
<dbReference type="RefSeq" id="XP_009841615.1">
    <property type="nucleotide sequence ID" value="XM_009843313.1"/>
</dbReference>
<proteinExistence type="predicted"/>
<dbReference type="AlphaFoldDB" id="W4FQI2"/>
<dbReference type="GeneID" id="20817274"/>
<feature type="region of interest" description="Disordered" evidence="1">
    <location>
        <begin position="529"/>
        <end position="588"/>
    </location>
</feature>
<dbReference type="EMBL" id="KI913181">
    <property type="protein sequence ID" value="ETV68938.1"/>
    <property type="molecule type" value="Genomic_DNA"/>
</dbReference>
<feature type="region of interest" description="Disordered" evidence="1">
    <location>
        <begin position="437"/>
        <end position="513"/>
    </location>
</feature>
<evidence type="ECO:0000256" key="1">
    <source>
        <dbReference type="SAM" id="MobiDB-lite"/>
    </source>
</evidence>
<feature type="compositionally biased region" description="Polar residues" evidence="1">
    <location>
        <begin position="576"/>
        <end position="588"/>
    </location>
</feature>
<dbReference type="OrthoDB" id="78087at2759"/>
<organism evidence="2">
    <name type="scientific">Aphanomyces astaci</name>
    <name type="common">Crayfish plague agent</name>
    <dbReference type="NCBI Taxonomy" id="112090"/>
    <lineage>
        <taxon>Eukaryota</taxon>
        <taxon>Sar</taxon>
        <taxon>Stramenopiles</taxon>
        <taxon>Oomycota</taxon>
        <taxon>Saprolegniomycetes</taxon>
        <taxon>Saprolegniales</taxon>
        <taxon>Verrucalvaceae</taxon>
        <taxon>Aphanomyces</taxon>
    </lineage>
</organism>
<dbReference type="InterPro" id="IPR032675">
    <property type="entry name" value="LRR_dom_sf"/>
</dbReference>
<dbReference type="SUPFAM" id="SSF52047">
    <property type="entry name" value="RNI-like"/>
    <property type="match status" value="1"/>
</dbReference>
<evidence type="ECO:0000313" key="2">
    <source>
        <dbReference type="EMBL" id="ETV68938.1"/>
    </source>
</evidence>
<feature type="compositionally biased region" description="Polar residues" evidence="1">
    <location>
        <begin position="138"/>
        <end position="151"/>
    </location>
</feature>
<reference evidence="2" key="1">
    <citation type="submission" date="2013-12" db="EMBL/GenBank/DDBJ databases">
        <title>The Genome Sequence of Aphanomyces astaci APO3.</title>
        <authorList>
            <consortium name="The Broad Institute Genomics Platform"/>
            <person name="Russ C."/>
            <person name="Tyler B."/>
            <person name="van West P."/>
            <person name="Dieguez-Uribeondo J."/>
            <person name="Young S.K."/>
            <person name="Zeng Q."/>
            <person name="Gargeya S."/>
            <person name="Fitzgerald M."/>
            <person name="Abouelleil A."/>
            <person name="Alvarado L."/>
            <person name="Chapman S.B."/>
            <person name="Gainer-Dewar J."/>
            <person name="Goldberg J."/>
            <person name="Griggs A."/>
            <person name="Gujja S."/>
            <person name="Hansen M."/>
            <person name="Howarth C."/>
            <person name="Imamovic A."/>
            <person name="Ireland A."/>
            <person name="Larimer J."/>
            <person name="McCowan C."/>
            <person name="Murphy C."/>
            <person name="Pearson M."/>
            <person name="Poon T.W."/>
            <person name="Priest M."/>
            <person name="Roberts A."/>
            <person name="Saif S."/>
            <person name="Shea T."/>
            <person name="Sykes S."/>
            <person name="Wortman J."/>
            <person name="Nusbaum C."/>
            <person name="Birren B."/>
        </authorList>
    </citation>
    <scope>NUCLEOTIDE SEQUENCE [LARGE SCALE GENOMIC DNA]</scope>
    <source>
        <strain evidence="2">APO3</strain>
    </source>
</reference>